<reference evidence="2 3" key="1">
    <citation type="submission" date="2024-09" db="EMBL/GenBank/DDBJ databases">
        <title>Draft genome sequences of 6 high pH adapted Marinobacter shengliensis sp. isolated from Mariana forearc serpentinite mud volcanoes.</title>
        <authorList>
            <person name="Elkassas S."/>
            <person name="Serres M."/>
            <person name="Michael N."/>
            <person name="Amina P."/>
            <person name="Teodora Z."/>
            <person name="Julie H."/>
        </authorList>
    </citation>
    <scope>NUCLEOTIDE SEQUENCE [LARGE SCALE GENOMIC DNA]</scope>
    <source>
        <strain evidence="2 3">EB4</strain>
    </source>
</reference>
<accession>A0ABV4WCH4</accession>
<protein>
    <recommendedName>
        <fullName evidence="4">Cytochrome C</fullName>
    </recommendedName>
</protein>
<dbReference type="EMBL" id="JBHFLD010000046">
    <property type="protein sequence ID" value="MFB2717762.1"/>
    <property type="molecule type" value="Genomic_DNA"/>
</dbReference>
<evidence type="ECO:0000256" key="1">
    <source>
        <dbReference type="SAM" id="SignalP"/>
    </source>
</evidence>
<evidence type="ECO:0000313" key="3">
    <source>
        <dbReference type="Proteomes" id="UP001576762"/>
    </source>
</evidence>
<dbReference type="Proteomes" id="UP001576762">
    <property type="component" value="Unassembled WGS sequence"/>
</dbReference>
<keyword evidence="3" id="KW-1185">Reference proteome</keyword>
<evidence type="ECO:0000313" key="2">
    <source>
        <dbReference type="EMBL" id="MFB2717762.1"/>
    </source>
</evidence>
<proteinExistence type="predicted"/>
<keyword evidence="1" id="KW-0732">Signal</keyword>
<sequence>MKNLLIFAAAVTVSTSVLAGNMSDNKDMKAMHSQMMDKSSIEEILKT</sequence>
<name>A0ABV4WCH4_9GAMM</name>
<comment type="caution">
    <text evidence="2">The sequence shown here is derived from an EMBL/GenBank/DDBJ whole genome shotgun (WGS) entry which is preliminary data.</text>
</comment>
<feature type="signal peptide" evidence="1">
    <location>
        <begin position="1"/>
        <end position="19"/>
    </location>
</feature>
<evidence type="ECO:0008006" key="4">
    <source>
        <dbReference type="Google" id="ProtNLM"/>
    </source>
</evidence>
<gene>
    <name evidence="2" type="ORF">ACE05E_20010</name>
</gene>
<feature type="chain" id="PRO_5045768794" description="Cytochrome C" evidence="1">
    <location>
        <begin position="20"/>
        <end position="47"/>
    </location>
</feature>
<dbReference type="RefSeq" id="WP_374816084.1">
    <property type="nucleotide sequence ID" value="NZ_JBHFLD010000046.1"/>
</dbReference>
<organism evidence="2 3">
    <name type="scientific">Marinobacter shengliensis</name>
    <dbReference type="NCBI Taxonomy" id="1389223"/>
    <lineage>
        <taxon>Bacteria</taxon>
        <taxon>Pseudomonadati</taxon>
        <taxon>Pseudomonadota</taxon>
        <taxon>Gammaproteobacteria</taxon>
        <taxon>Pseudomonadales</taxon>
        <taxon>Marinobacteraceae</taxon>
        <taxon>Marinobacter</taxon>
    </lineage>
</organism>